<dbReference type="AlphaFoldDB" id="A0A0D7BS34"/>
<sequence length="318" mass="35321">MSAASCLKCHDFAFIDYHASLFPRNDVVSLEALARDLTSPFGTETEKARAIFAWMHHNVVYDTAAFFAGNLRAMSPEDTLRSGLTMCDGYAGLFAYLAEYAGLQAHKVNGHGKGLGFKATQPGAPPPAFAMNHAWNCVLMDGEWRLIDCCWGAGAVDGTNYVPRLTTMWFGSDAAEFGRRHFPEEEGYQLLAEPMKWEDYILEPPGPTIFGVFYEQNFDPYLLQPAASEVQGGQWASVQLFKICEHMSTAEEDNYVYLMATPDGNRTPLRVNEYGGWSAEVWIPAGSGELSLYYVTKLGEQDGKGQAPDVDRVGYRVW</sequence>
<evidence type="ECO:0000313" key="2">
    <source>
        <dbReference type="EMBL" id="KIY73070.1"/>
    </source>
</evidence>
<dbReference type="STRING" id="1314674.A0A0D7BS34"/>
<dbReference type="PANTHER" id="PTHR46333">
    <property type="entry name" value="CYTOKINESIS PROTEIN 3"/>
    <property type="match status" value="1"/>
</dbReference>
<dbReference type="InterPro" id="IPR038765">
    <property type="entry name" value="Papain-like_cys_pep_sf"/>
</dbReference>
<dbReference type="EMBL" id="KN880438">
    <property type="protein sequence ID" value="KIY73070.1"/>
    <property type="molecule type" value="Genomic_DNA"/>
</dbReference>
<dbReference type="Proteomes" id="UP000054007">
    <property type="component" value="Unassembled WGS sequence"/>
</dbReference>
<feature type="domain" description="Transglutaminase-like" evidence="1">
    <location>
        <begin position="79"/>
        <end position="151"/>
    </location>
</feature>
<evidence type="ECO:0000259" key="1">
    <source>
        <dbReference type="SMART" id="SM00460"/>
    </source>
</evidence>
<reference evidence="2 3" key="1">
    <citation type="journal article" date="2015" name="Fungal Genet. Biol.">
        <title>Evolution of novel wood decay mechanisms in Agaricales revealed by the genome sequences of Fistulina hepatica and Cylindrobasidium torrendii.</title>
        <authorList>
            <person name="Floudas D."/>
            <person name="Held B.W."/>
            <person name="Riley R."/>
            <person name="Nagy L.G."/>
            <person name="Koehler G."/>
            <person name="Ransdell A.S."/>
            <person name="Younus H."/>
            <person name="Chow J."/>
            <person name="Chiniquy J."/>
            <person name="Lipzen A."/>
            <person name="Tritt A."/>
            <person name="Sun H."/>
            <person name="Haridas S."/>
            <person name="LaButti K."/>
            <person name="Ohm R.A."/>
            <person name="Kues U."/>
            <person name="Blanchette R.A."/>
            <person name="Grigoriev I.V."/>
            <person name="Minto R.E."/>
            <person name="Hibbett D.S."/>
        </authorList>
    </citation>
    <scope>NUCLEOTIDE SEQUENCE [LARGE SCALE GENOMIC DNA]</scope>
    <source>
        <strain evidence="2 3">FP15055 ss-10</strain>
    </source>
</reference>
<dbReference type="Pfam" id="PF01841">
    <property type="entry name" value="Transglut_core"/>
    <property type="match status" value="1"/>
</dbReference>
<proteinExistence type="predicted"/>
<dbReference type="SUPFAM" id="SSF54001">
    <property type="entry name" value="Cysteine proteinases"/>
    <property type="match status" value="1"/>
</dbReference>
<dbReference type="Gene3D" id="3.10.620.30">
    <property type="match status" value="1"/>
</dbReference>
<dbReference type="GO" id="GO:0005737">
    <property type="term" value="C:cytoplasm"/>
    <property type="evidence" value="ECO:0007669"/>
    <property type="project" value="TreeGrafter"/>
</dbReference>
<keyword evidence="3" id="KW-1185">Reference proteome</keyword>
<evidence type="ECO:0000313" key="3">
    <source>
        <dbReference type="Proteomes" id="UP000054007"/>
    </source>
</evidence>
<dbReference type="SMART" id="SM00460">
    <property type="entry name" value="TGc"/>
    <property type="match status" value="1"/>
</dbReference>
<dbReference type="OrthoDB" id="6129702at2759"/>
<gene>
    <name evidence="2" type="ORF">CYLTODRAFT_428652</name>
</gene>
<dbReference type="InterPro" id="IPR002931">
    <property type="entry name" value="Transglutaminase-like"/>
</dbReference>
<dbReference type="PANTHER" id="PTHR46333:SF5">
    <property type="entry name" value="TRANSGLUTAMINASE-LIKE DOMAIN-CONTAINING PROTEIN"/>
    <property type="match status" value="1"/>
</dbReference>
<accession>A0A0D7BS34</accession>
<organism evidence="2 3">
    <name type="scientific">Cylindrobasidium torrendii FP15055 ss-10</name>
    <dbReference type="NCBI Taxonomy" id="1314674"/>
    <lineage>
        <taxon>Eukaryota</taxon>
        <taxon>Fungi</taxon>
        <taxon>Dikarya</taxon>
        <taxon>Basidiomycota</taxon>
        <taxon>Agaricomycotina</taxon>
        <taxon>Agaricomycetes</taxon>
        <taxon>Agaricomycetidae</taxon>
        <taxon>Agaricales</taxon>
        <taxon>Marasmiineae</taxon>
        <taxon>Physalacriaceae</taxon>
        <taxon>Cylindrobasidium</taxon>
    </lineage>
</organism>
<dbReference type="InterPro" id="IPR052557">
    <property type="entry name" value="CAP/Cytokinesis_protein"/>
</dbReference>
<protein>
    <recommendedName>
        <fullName evidence="1">Transglutaminase-like domain-containing protein</fullName>
    </recommendedName>
</protein>
<name>A0A0D7BS34_9AGAR</name>